<keyword evidence="4" id="KW-1185">Reference proteome</keyword>
<name>A0A5N1JBM7_9BACT</name>
<gene>
    <name evidence="3" type="ORF">F0P93_15940</name>
</gene>
<sequence>MMKKIFLLACGLFGSLTLYAQAPSCCDQPVAQVSNDMALLASNQSFVMLHEEPLPFTYQSAAGEMVKFKTADGTEANGFLLKAANPSNKWLLVYQEWWGLNDYIKQEAEKLYNDLKDVNVLAVDMYDGKVATTREEASKLVQVPRERLGAIMQGAISYVGPQAQIASVGWCFGGGMSLQSAILGGKQTVGCVMYYGQPEKNVERLKMLNTDVLGIFGAKDSGIPPATVAEFEKNMKEAGKQTTIQMYDAPHAFANPSNPGFNKEATADAYQITLNYLKTKLKV</sequence>
<dbReference type="PANTHER" id="PTHR46623">
    <property type="entry name" value="CARBOXYMETHYLENEBUTENOLIDASE-RELATED"/>
    <property type="match status" value="1"/>
</dbReference>
<proteinExistence type="predicted"/>
<dbReference type="SUPFAM" id="SSF53474">
    <property type="entry name" value="alpha/beta-Hydrolases"/>
    <property type="match status" value="1"/>
</dbReference>
<dbReference type="PANTHER" id="PTHR46623:SF7">
    <property type="entry name" value="CARBOXYMETHYLENEBUTENOLIDASE"/>
    <property type="match status" value="1"/>
</dbReference>
<dbReference type="Proteomes" id="UP000326344">
    <property type="component" value="Unassembled WGS sequence"/>
</dbReference>
<feature type="chain" id="PRO_5025004113" evidence="1">
    <location>
        <begin position="21"/>
        <end position="283"/>
    </location>
</feature>
<dbReference type="InterPro" id="IPR002925">
    <property type="entry name" value="Dienelactn_hydro"/>
</dbReference>
<feature type="signal peptide" evidence="1">
    <location>
        <begin position="1"/>
        <end position="20"/>
    </location>
</feature>
<dbReference type="EMBL" id="VTWS01000004">
    <property type="protein sequence ID" value="KAA9352679.1"/>
    <property type="molecule type" value="Genomic_DNA"/>
</dbReference>
<feature type="domain" description="Dienelactone hydrolase" evidence="2">
    <location>
        <begin position="78"/>
        <end position="279"/>
    </location>
</feature>
<organism evidence="3 4">
    <name type="scientific">Larkinella humicola</name>
    <dbReference type="NCBI Taxonomy" id="2607654"/>
    <lineage>
        <taxon>Bacteria</taxon>
        <taxon>Pseudomonadati</taxon>
        <taxon>Bacteroidota</taxon>
        <taxon>Cytophagia</taxon>
        <taxon>Cytophagales</taxon>
        <taxon>Spirosomataceae</taxon>
        <taxon>Larkinella</taxon>
    </lineage>
</organism>
<evidence type="ECO:0000313" key="3">
    <source>
        <dbReference type="EMBL" id="KAA9352679.1"/>
    </source>
</evidence>
<evidence type="ECO:0000313" key="4">
    <source>
        <dbReference type="Proteomes" id="UP000326344"/>
    </source>
</evidence>
<keyword evidence="1" id="KW-0732">Signal</keyword>
<evidence type="ECO:0000259" key="2">
    <source>
        <dbReference type="Pfam" id="PF01738"/>
    </source>
</evidence>
<dbReference type="InterPro" id="IPR051049">
    <property type="entry name" value="Dienelactone_hydrolase-like"/>
</dbReference>
<dbReference type="Gene3D" id="3.40.50.1820">
    <property type="entry name" value="alpha/beta hydrolase"/>
    <property type="match status" value="1"/>
</dbReference>
<dbReference type="AlphaFoldDB" id="A0A5N1JBM7"/>
<protein>
    <submittedName>
        <fullName evidence="3">Dienelactone hydrolase family protein</fullName>
    </submittedName>
</protein>
<dbReference type="InterPro" id="IPR029058">
    <property type="entry name" value="AB_hydrolase_fold"/>
</dbReference>
<accession>A0A5N1JBM7</accession>
<dbReference type="GO" id="GO:0016787">
    <property type="term" value="F:hydrolase activity"/>
    <property type="evidence" value="ECO:0007669"/>
    <property type="project" value="UniProtKB-KW"/>
</dbReference>
<comment type="caution">
    <text evidence="3">The sequence shown here is derived from an EMBL/GenBank/DDBJ whole genome shotgun (WGS) entry which is preliminary data.</text>
</comment>
<keyword evidence="3" id="KW-0378">Hydrolase</keyword>
<evidence type="ECO:0000256" key="1">
    <source>
        <dbReference type="SAM" id="SignalP"/>
    </source>
</evidence>
<dbReference type="Pfam" id="PF01738">
    <property type="entry name" value="DLH"/>
    <property type="match status" value="1"/>
</dbReference>
<reference evidence="3 4" key="1">
    <citation type="submission" date="2019-09" db="EMBL/GenBank/DDBJ databases">
        <title>Genome Sequence of Larkinella sp MA1.</title>
        <authorList>
            <person name="Srinivasan S."/>
        </authorList>
    </citation>
    <scope>NUCLEOTIDE SEQUENCE [LARGE SCALE GENOMIC DNA]</scope>
    <source>
        <strain evidence="3 4">MA1</strain>
    </source>
</reference>